<dbReference type="PANTHER" id="PTHR13085:SF0">
    <property type="entry name" value="SIGNAL PEPTIDASE COMPLEX SUBUNIT 2"/>
    <property type="match status" value="1"/>
</dbReference>
<dbReference type="STRING" id="1296120.A0A1B9GXR8"/>
<feature type="region of interest" description="Disordered" evidence="9">
    <location>
        <begin position="1"/>
        <end position="56"/>
    </location>
</feature>
<dbReference type="OrthoDB" id="29558at2759"/>
<dbReference type="GO" id="GO:0005787">
    <property type="term" value="C:signal peptidase complex"/>
    <property type="evidence" value="ECO:0007669"/>
    <property type="project" value="InterPro"/>
</dbReference>
<dbReference type="Pfam" id="PF06703">
    <property type="entry name" value="SPC25"/>
    <property type="match status" value="1"/>
</dbReference>
<evidence type="ECO:0000256" key="2">
    <source>
        <dbReference type="ARBA" id="ARBA00007324"/>
    </source>
</evidence>
<feature type="compositionally biased region" description="Low complexity" evidence="9">
    <location>
        <begin position="201"/>
        <end position="241"/>
    </location>
</feature>
<keyword evidence="4" id="KW-0812">Transmembrane</keyword>
<keyword evidence="11" id="KW-1185">Reference proteome</keyword>
<feature type="compositionally biased region" description="Pro residues" evidence="9">
    <location>
        <begin position="10"/>
        <end position="20"/>
    </location>
</feature>
<dbReference type="AlphaFoldDB" id="A0A1B9GXR8"/>
<dbReference type="GO" id="GO:0045047">
    <property type="term" value="P:protein targeting to ER"/>
    <property type="evidence" value="ECO:0007669"/>
    <property type="project" value="TreeGrafter"/>
</dbReference>
<name>A0A1B9GXR8_9TREE</name>
<dbReference type="InterPro" id="IPR009582">
    <property type="entry name" value="Spc2/SPCS2"/>
</dbReference>
<reference evidence="10 11" key="1">
    <citation type="submission" date="2013-07" db="EMBL/GenBank/DDBJ databases">
        <title>The Genome Sequence of Cryptococcus heveanensis BCC8398.</title>
        <authorList>
            <consortium name="The Broad Institute Genome Sequencing Platform"/>
            <person name="Cuomo C."/>
            <person name="Litvintseva A."/>
            <person name="Chen Y."/>
            <person name="Heitman J."/>
            <person name="Sun S."/>
            <person name="Springer D."/>
            <person name="Dromer F."/>
            <person name="Young S.K."/>
            <person name="Zeng Q."/>
            <person name="Gargeya S."/>
            <person name="Fitzgerald M."/>
            <person name="Abouelleil A."/>
            <person name="Alvarado L."/>
            <person name="Berlin A.M."/>
            <person name="Chapman S.B."/>
            <person name="Dewar J."/>
            <person name="Goldberg J."/>
            <person name="Griggs A."/>
            <person name="Gujja S."/>
            <person name="Hansen M."/>
            <person name="Howarth C."/>
            <person name="Imamovic A."/>
            <person name="Larimer J."/>
            <person name="McCowan C."/>
            <person name="Murphy C."/>
            <person name="Pearson M."/>
            <person name="Priest M."/>
            <person name="Roberts A."/>
            <person name="Saif S."/>
            <person name="Shea T."/>
            <person name="Sykes S."/>
            <person name="Wortman J."/>
            <person name="Nusbaum C."/>
            <person name="Birren B."/>
        </authorList>
    </citation>
    <scope>NUCLEOTIDE SEQUENCE [LARGE SCALE GENOMIC DNA]</scope>
    <source>
        <strain evidence="10 11">BCC8398</strain>
    </source>
</reference>
<dbReference type="GO" id="GO:0006465">
    <property type="term" value="P:signal peptide processing"/>
    <property type="evidence" value="ECO:0007669"/>
    <property type="project" value="InterPro"/>
</dbReference>
<keyword evidence="7" id="KW-0472">Membrane</keyword>
<comment type="function">
    <text evidence="8">Component of the signal peptidase complex (SPC) which catalyzes the cleavage of N-terminal signal sequences from nascent proteins as they are translocated into the lumen of the endoplasmic reticulum. Enhances the enzymatic activity of SPC and facilitates the interactions between different components of the translocation site.</text>
</comment>
<evidence type="ECO:0000256" key="5">
    <source>
        <dbReference type="ARBA" id="ARBA00022824"/>
    </source>
</evidence>
<evidence type="ECO:0000313" key="10">
    <source>
        <dbReference type="EMBL" id="OCF35790.1"/>
    </source>
</evidence>
<evidence type="ECO:0000313" key="11">
    <source>
        <dbReference type="Proteomes" id="UP000092666"/>
    </source>
</evidence>
<reference evidence="11" key="2">
    <citation type="submission" date="2013-12" db="EMBL/GenBank/DDBJ databases">
        <title>Evolution of pathogenesis and genome organization in the Tremellales.</title>
        <authorList>
            <person name="Cuomo C."/>
            <person name="Litvintseva A."/>
            <person name="Heitman J."/>
            <person name="Chen Y."/>
            <person name="Sun S."/>
            <person name="Springer D."/>
            <person name="Dromer F."/>
            <person name="Young S."/>
            <person name="Zeng Q."/>
            <person name="Chapman S."/>
            <person name="Gujja S."/>
            <person name="Saif S."/>
            <person name="Birren B."/>
        </authorList>
    </citation>
    <scope>NUCLEOTIDE SEQUENCE [LARGE SCALE GENOMIC DNA]</scope>
    <source>
        <strain evidence="11">BCC8398</strain>
    </source>
</reference>
<proteinExistence type="inferred from homology"/>
<dbReference type="Proteomes" id="UP000092666">
    <property type="component" value="Unassembled WGS sequence"/>
</dbReference>
<evidence type="ECO:0000256" key="1">
    <source>
        <dbReference type="ARBA" id="ARBA00004477"/>
    </source>
</evidence>
<gene>
    <name evidence="10" type="ORF">I316_02282</name>
</gene>
<evidence type="ECO:0000256" key="3">
    <source>
        <dbReference type="ARBA" id="ARBA00017057"/>
    </source>
</evidence>
<keyword evidence="5" id="KW-0256">Endoplasmic reticulum</keyword>
<keyword evidence="6" id="KW-1133">Transmembrane helix</keyword>
<evidence type="ECO:0000256" key="7">
    <source>
        <dbReference type="ARBA" id="ARBA00023136"/>
    </source>
</evidence>
<dbReference type="EMBL" id="KI669497">
    <property type="protein sequence ID" value="OCF35790.1"/>
    <property type="molecule type" value="Genomic_DNA"/>
</dbReference>
<feature type="region of interest" description="Disordered" evidence="9">
    <location>
        <begin position="178"/>
        <end position="247"/>
    </location>
</feature>
<accession>A0A1B9GXR8</accession>
<evidence type="ECO:0000256" key="9">
    <source>
        <dbReference type="SAM" id="MobiDB-lite"/>
    </source>
</evidence>
<evidence type="ECO:0000256" key="6">
    <source>
        <dbReference type="ARBA" id="ARBA00022989"/>
    </source>
</evidence>
<feature type="compositionally biased region" description="Polar residues" evidence="9">
    <location>
        <begin position="191"/>
        <end position="200"/>
    </location>
</feature>
<sequence length="317" mass="33158">MAPRKQAKASPPPLAPPLVPVPGTATGGIDQPTSTLAAASGSTSKSGQDTHVPLSSLAEDPLPTVVVNNANLVEIKSALDDIVKKHLLEQSFTPSLLHPTVHLSLGYSSILLALGSVLFSLRISFEDSKPVLWLAVIGYSVLQSALWAWKKWVEKGEVFKGRRRRMVKRIETDHVQIISSTTLTPPPAPQVTFSPHTRPQSPTSAPTSPISTSSPAFPAASLPASSSPSSLSTSSSTSTAGTGAGTGPSYMLTLNLSTTSNNGKSLIHKSRATVGKTVGEFIDEQGGVEAGQVVRWLTTILSEAGLVGAEEEGVKEE</sequence>
<evidence type="ECO:0000256" key="4">
    <source>
        <dbReference type="ARBA" id="ARBA00022692"/>
    </source>
</evidence>
<dbReference type="PANTHER" id="PTHR13085">
    <property type="entry name" value="MICROSOMAL SIGNAL PEPTIDASE 25 KDA SUBUNIT"/>
    <property type="match status" value="1"/>
</dbReference>
<protein>
    <recommendedName>
        <fullName evidence="3">Signal peptidase complex subunit 2</fullName>
    </recommendedName>
</protein>
<comment type="similarity">
    <text evidence="2">Belongs to the SPCS2 family.</text>
</comment>
<comment type="subcellular location">
    <subcellularLocation>
        <location evidence="1">Endoplasmic reticulum membrane</location>
        <topology evidence="1">Multi-pass membrane protein</topology>
    </subcellularLocation>
</comment>
<feature type="compositionally biased region" description="Low complexity" evidence="9">
    <location>
        <begin position="33"/>
        <end position="46"/>
    </location>
</feature>
<organism evidence="10 11">
    <name type="scientific">Kwoniella heveanensis BCC8398</name>
    <dbReference type="NCBI Taxonomy" id="1296120"/>
    <lineage>
        <taxon>Eukaryota</taxon>
        <taxon>Fungi</taxon>
        <taxon>Dikarya</taxon>
        <taxon>Basidiomycota</taxon>
        <taxon>Agaricomycotina</taxon>
        <taxon>Tremellomycetes</taxon>
        <taxon>Tremellales</taxon>
        <taxon>Cryptococcaceae</taxon>
        <taxon>Kwoniella</taxon>
    </lineage>
</organism>
<evidence type="ECO:0000256" key="8">
    <source>
        <dbReference type="ARBA" id="ARBA00045608"/>
    </source>
</evidence>